<evidence type="ECO:0000313" key="2">
    <source>
        <dbReference type="EMBL" id="PFH63211.1"/>
    </source>
</evidence>
<protein>
    <submittedName>
        <fullName evidence="2">Uncharacterized protein</fullName>
    </submittedName>
</protein>
<reference evidence="2 3" key="1">
    <citation type="journal article" date="2015" name="BMC Genomics">
        <title>Gene expression during zombie ant biting behavior reflects the complexity underlying fungal parasitic behavioral manipulation.</title>
        <authorList>
            <person name="de Bekker C."/>
            <person name="Ohm R.A."/>
            <person name="Loreto R.G."/>
            <person name="Sebastian A."/>
            <person name="Albert I."/>
            <person name="Merrow M."/>
            <person name="Brachmann A."/>
            <person name="Hughes D.P."/>
        </authorList>
    </citation>
    <scope>NUCLEOTIDE SEQUENCE [LARGE SCALE GENOMIC DNA]</scope>
    <source>
        <strain evidence="2 3">SC16a</strain>
    </source>
</reference>
<reference evidence="2 3" key="2">
    <citation type="journal article" date="2017" name="Sci. Rep.">
        <title>Ant-infecting Ophiocordyceps genomes reveal a high diversity of potential behavioral manipulation genes and a possible major role for enterotoxins.</title>
        <authorList>
            <person name="de Bekker C."/>
            <person name="Ohm R.A."/>
            <person name="Evans H.C."/>
            <person name="Brachmann A."/>
            <person name="Hughes D.P."/>
        </authorList>
    </citation>
    <scope>NUCLEOTIDE SEQUENCE [LARGE SCALE GENOMIC DNA]</scope>
    <source>
        <strain evidence="2 3">SC16a</strain>
    </source>
</reference>
<feature type="compositionally biased region" description="Polar residues" evidence="1">
    <location>
        <begin position="126"/>
        <end position="144"/>
    </location>
</feature>
<dbReference type="EMBL" id="LAZP02000006">
    <property type="protein sequence ID" value="PFH63211.1"/>
    <property type="molecule type" value="Genomic_DNA"/>
</dbReference>
<evidence type="ECO:0000313" key="3">
    <source>
        <dbReference type="Proteomes" id="UP000037136"/>
    </source>
</evidence>
<organism evidence="2 3">
    <name type="scientific">Ophiocordyceps unilateralis</name>
    <name type="common">Zombie-ant fungus</name>
    <name type="synonym">Torrubia unilateralis</name>
    <dbReference type="NCBI Taxonomy" id="268505"/>
    <lineage>
        <taxon>Eukaryota</taxon>
        <taxon>Fungi</taxon>
        <taxon>Dikarya</taxon>
        <taxon>Ascomycota</taxon>
        <taxon>Pezizomycotina</taxon>
        <taxon>Sordariomycetes</taxon>
        <taxon>Hypocreomycetidae</taxon>
        <taxon>Hypocreales</taxon>
        <taxon>Ophiocordycipitaceae</taxon>
        <taxon>Ophiocordyceps</taxon>
    </lineage>
</organism>
<sequence>MEQSEHSGDDVCSNNENWHLDGEAGDYGPLLFSAIPDPIWDSKGLLAADLESSMQHLRHLRIEDVSEKSKKSKAKPVAECLLDFHATFVWVSSNDLLPTVTSKQGRESQVNSAPVTKRQRIERGTNRSTRPHSTVVMSQQNTERTASDLETPVPEPILQPLSQSDSIEGTRPFCWQSSGTNGQGLNQERAFFESNGFDFDVTSAPGNGEASHSPFQTLVSVASSDGGPMLTALSINLLDDLGFGQASEPSFPGALGARLDYGAQKTSTRRCPV</sequence>
<keyword evidence="3" id="KW-1185">Reference proteome</keyword>
<dbReference type="STRING" id="268505.A0A2A9PRB0"/>
<dbReference type="OrthoDB" id="4933837at2759"/>
<gene>
    <name evidence="2" type="ORF">XA68_16650</name>
</gene>
<feature type="compositionally biased region" description="Polar residues" evidence="1">
    <location>
        <begin position="101"/>
        <end position="114"/>
    </location>
</feature>
<proteinExistence type="predicted"/>
<name>A0A2A9PRB0_OPHUN</name>
<evidence type="ECO:0000256" key="1">
    <source>
        <dbReference type="SAM" id="MobiDB-lite"/>
    </source>
</evidence>
<comment type="caution">
    <text evidence="2">The sequence shown here is derived from an EMBL/GenBank/DDBJ whole genome shotgun (WGS) entry which is preliminary data.</text>
</comment>
<dbReference type="Proteomes" id="UP000037136">
    <property type="component" value="Unassembled WGS sequence"/>
</dbReference>
<feature type="region of interest" description="Disordered" evidence="1">
    <location>
        <begin position="101"/>
        <end position="154"/>
    </location>
</feature>
<dbReference type="AlphaFoldDB" id="A0A2A9PRB0"/>
<accession>A0A2A9PRB0</accession>